<evidence type="ECO:0000256" key="1">
    <source>
        <dbReference type="SAM" id="Coils"/>
    </source>
</evidence>
<dbReference type="EMBL" id="SNRW01001478">
    <property type="protein sequence ID" value="KAA6396237.1"/>
    <property type="molecule type" value="Genomic_DNA"/>
</dbReference>
<feature type="compositionally biased region" description="Polar residues" evidence="2">
    <location>
        <begin position="76"/>
        <end position="90"/>
    </location>
</feature>
<reference evidence="3 4" key="1">
    <citation type="submission" date="2019-03" db="EMBL/GenBank/DDBJ databases">
        <title>Single cell metagenomics reveals metabolic interactions within the superorganism composed of flagellate Streblomastix strix and complex community of Bacteroidetes bacteria on its surface.</title>
        <authorList>
            <person name="Treitli S.C."/>
            <person name="Kolisko M."/>
            <person name="Husnik F."/>
            <person name="Keeling P."/>
            <person name="Hampl V."/>
        </authorList>
    </citation>
    <scope>NUCLEOTIDE SEQUENCE [LARGE SCALE GENOMIC DNA]</scope>
    <source>
        <strain evidence="3">ST1C</strain>
    </source>
</reference>
<feature type="coiled-coil region" evidence="1">
    <location>
        <begin position="355"/>
        <end position="382"/>
    </location>
</feature>
<evidence type="ECO:0000313" key="3">
    <source>
        <dbReference type="EMBL" id="KAA6396237.1"/>
    </source>
</evidence>
<sequence length="501" mass="58106">MRSNTTMSASSSRSQLDQLSLDKPFLARMSHLRNDWFEPVFDGIQHIHPNTDIGPHPERESLSKTLRELQEFQNYQQNKQEVETTSITSVPGQSQHPPIQIQPPQNAQSTGNQQQQTQNQTIVQSSYLKADEQHELTEEEKQILLRRQQMKQQILKRTPRRDTRVHVRSDGLIVGPGAFIDEKVAAINSIETLLTNLRSAANDLSYDVEREIFDDNNSRTSNETSRRQRSEYNQMNYDGDDSQGKGGGVPHWVKKGLNNSVVSDEDQRPPLDLLRPQSNSPWLKQSVNDTQQWSTWRKRGKDTTFLLDTEPFIPLPRIQQISPNHSPPLLFEQTIQPEMLFSKFSRNSLGMRTSFQQQVDRYEAIAAEIDELRQTLEQSSSQQGNDKEKAKRELLYHSYQGLIEELRKMNEYLTFRMQRTTKGKTKTNTKTNRNKSNRSVVYSSPVISAIPTMQRQNSNWYELKGDAFTVAHKEFLLQLKDEERKILEKKGYYDELARLQQ</sequence>
<protein>
    <submittedName>
        <fullName evidence="3">Uncharacterized protein</fullName>
    </submittedName>
</protein>
<keyword evidence="1" id="KW-0175">Coiled coil</keyword>
<proteinExistence type="predicted"/>
<feature type="region of interest" description="Disordered" evidence="2">
    <location>
        <begin position="215"/>
        <end position="286"/>
    </location>
</feature>
<feature type="compositionally biased region" description="Polar residues" evidence="2">
    <location>
        <begin position="276"/>
        <end position="286"/>
    </location>
</feature>
<dbReference type="AlphaFoldDB" id="A0A5J4WMD3"/>
<dbReference type="Proteomes" id="UP000324800">
    <property type="component" value="Unassembled WGS sequence"/>
</dbReference>
<organism evidence="3 4">
    <name type="scientific">Streblomastix strix</name>
    <dbReference type="NCBI Taxonomy" id="222440"/>
    <lineage>
        <taxon>Eukaryota</taxon>
        <taxon>Metamonada</taxon>
        <taxon>Preaxostyla</taxon>
        <taxon>Oxymonadida</taxon>
        <taxon>Streblomastigidae</taxon>
        <taxon>Streblomastix</taxon>
    </lineage>
</organism>
<feature type="region of interest" description="Disordered" evidence="2">
    <location>
        <begin position="76"/>
        <end position="121"/>
    </location>
</feature>
<evidence type="ECO:0000313" key="4">
    <source>
        <dbReference type="Proteomes" id="UP000324800"/>
    </source>
</evidence>
<comment type="caution">
    <text evidence="3">The sequence shown here is derived from an EMBL/GenBank/DDBJ whole genome shotgun (WGS) entry which is preliminary data.</text>
</comment>
<gene>
    <name evidence="3" type="ORF">EZS28_008233</name>
</gene>
<name>A0A5J4WMD3_9EUKA</name>
<feature type="compositionally biased region" description="Low complexity" evidence="2">
    <location>
        <begin position="91"/>
        <end position="121"/>
    </location>
</feature>
<evidence type="ECO:0000256" key="2">
    <source>
        <dbReference type="SAM" id="MobiDB-lite"/>
    </source>
</evidence>
<accession>A0A5J4WMD3</accession>